<evidence type="ECO:0000256" key="1">
    <source>
        <dbReference type="ARBA" id="ARBA00004196"/>
    </source>
</evidence>
<comment type="subcellular location">
    <subcellularLocation>
        <location evidence="1">Cell envelope</location>
    </subcellularLocation>
</comment>
<dbReference type="EMBL" id="DVFZ01000096">
    <property type="protein sequence ID" value="HIQ83374.1"/>
    <property type="molecule type" value="Genomic_DNA"/>
</dbReference>
<dbReference type="Pfam" id="PF13407">
    <property type="entry name" value="Peripla_BP_4"/>
    <property type="match status" value="1"/>
</dbReference>
<feature type="chain" id="PRO_5038447922" evidence="4">
    <location>
        <begin position="24"/>
        <end position="320"/>
    </location>
</feature>
<comment type="similarity">
    <text evidence="2">Belongs to the bacterial solute-binding protein 2 family.</text>
</comment>
<dbReference type="GO" id="GO:0030313">
    <property type="term" value="C:cell envelope"/>
    <property type="evidence" value="ECO:0007669"/>
    <property type="project" value="UniProtKB-SubCell"/>
</dbReference>
<accession>A0A9D1CXJ5</accession>
<dbReference type="SUPFAM" id="SSF53822">
    <property type="entry name" value="Periplasmic binding protein-like I"/>
    <property type="match status" value="1"/>
</dbReference>
<evidence type="ECO:0000256" key="4">
    <source>
        <dbReference type="SAM" id="SignalP"/>
    </source>
</evidence>
<comment type="caution">
    <text evidence="6">The sequence shown here is derived from an EMBL/GenBank/DDBJ whole genome shotgun (WGS) entry which is preliminary data.</text>
</comment>
<evidence type="ECO:0000313" key="6">
    <source>
        <dbReference type="EMBL" id="HIQ83374.1"/>
    </source>
</evidence>
<dbReference type="PANTHER" id="PTHR46847:SF1">
    <property type="entry name" value="D-ALLOSE-BINDING PERIPLASMIC PROTEIN-RELATED"/>
    <property type="match status" value="1"/>
</dbReference>
<keyword evidence="3 4" id="KW-0732">Signal</keyword>
<dbReference type="Gene3D" id="3.40.50.2300">
    <property type="match status" value="2"/>
</dbReference>
<dbReference type="InterPro" id="IPR028082">
    <property type="entry name" value="Peripla_BP_I"/>
</dbReference>
<proteinExistence type="inferred from homology"/>
<protein>
    <submittedName>
        <fullName evidence="6">Substrate-binding domain-containing protein</fullName>
    </submittedName>
</protein>
<reference evidence="6" key="1">
    <citation type="submission" date="2020-10" db="EMBL/GenBank/DDBJ databases">
        <authorList>
            <person name="Gilroy R."/>
        </authorList>
    </citation>
    <scope>NUCLEOTIDE SEQUENCE</scope>
    <source>
        <strain evidence="6">ChiSjej6B24-2974</strain>
    </source>
</reference>
<evidence type="ECO:0000313" key="7">
    <source>
        <dbReference type="Proteomes" id="UP000824260"/>
    </source>
</evidence>
<dbReference type="PANTHER" id="PTHR46847">
    <property type="entry name" value="D-ALLOSE-BINDING PERIPLASMIC PROTEIN-RELATED"/>
    <property type="match status" value="1"/>
</dbReference>
<dbReference type="GO" id="GO:0030246">
    <property type="term" value="F:carbohydrate binding"/>
    <property type="evidence" value="ECO:0007669"/>
    <property type="project" value="UniProtKB-ARBA"/>
</dbReference>
<dbReference type="AlphaFoldDB" id="A0A9D1CXJ5"/>
<dbReference type="Proteomes" id="UP000824260">
    <property type="component" value="Unassembled WGS sequence"/>
</dbReference>
<reference evidence="6" key="2">
    <citation type="journal article" date="2021" name="PeerJ">
        <title>Extensive microbial diversity within the chicken gut microbiome revealed by metagenomics and culture.</title>
        <authorList>
            <person name="Gilroy R."/>
            <person name="Ravi A."/>
            <person name="Getino M."/>
            <person name="Pursley I."/>
            <person name="Horton D.L."/>
            <person name="Alikhan N.F."/>
            <person name="Baker D."/>
            <person name="Gharbi K."/>
            <person name="Hall N."/>
            <person name="Watson M."/>
            <person name="Adriaenssens E.M."/>
            <person name="Foster-Nyarko E."/>
            <person name="Jarju S."/>
            <person name="Secka A."/>
            <person name="Antonio M."/>
            <person name="Oren A."/>
            <person name="Chaudhuri R.R."/>
            <person name="La Ragione R."/>
            <person name="Hildebrand F."/>
            <person name="Pallen M.J."/>
        </authorList>
    </citation>
    <scope>NUCLEOTIDE SEQUENCE</scope>
    <source>
        <strain evidence="6">ChiSjej6B24-2974</strain>
    </source>
</reference>
<sequence>MKKFVCMLLTLALLAACAVGAVAEEEKITVGLSLNLQDEINVKFQEVYEQLINEKYTNVDLIVTNALGDTSRQLSDIESLIMQDCDVIILRAIDADSGVVCAEAVKNAGIYLVLHDSSINADIFDVRVMGDQGDHGRAIGQAIKAYLDEDESRVINMGYINGGTTANLQKRETGIYEVCAEYVENGRLNTLITGVADWSADTAMAMAEDWLNTYPEMNCIAAASDEMAIGVIQALEGAGVDMDEFLVYGVDGTEAGQSYIRSGELDATSYQDIPVAVDMILEVCVGLVNGETFDKEINPHNYYAMNSENIDALLAGEFTE</sequence>
<dbReference type="InterPro" id="IPR025997">
    <property type="entry name" value="SBP_2_dom"/>
</dbReference>
<evidence type="ECO:0000259" key="5">
    <source>
        <dbReference type="Pfam" id="PF13407"/>
    </source>
</evidence>
<evidence type="ECO:0000256" key="2">
    <source>
        <dbReference type="ARBA" id="ARBA00007639"/>
    </source>
</evidence>
<dbReference type="PROSITE" id="PS51257">
    <property type="entry name" value="PROKAR_LIPOPROTEIN"/>
    <property type="match status" value="1"/>
</dbReference>
<organism evidence="6 7">
    <name type="scientific">Candidatus Pullichristensenella stercorigallinarum</name>
    <dbReference type="NCBI Taxonomy" id="2840909"/>
    <lineage>
        <taxon>Bacteria</taxon>
        <taxon>Bacillati</taxon>
        <taxon>Bacillota</taxon>
        <taxon>Clostridia</taxon>
        <taxon>Candidatus Pullichristensenella</taxon>
    </lineage>
</organism>
<evidence type="ECO:0000256" key="3">
    <source>
        <dbReference type="ARBA" id="ARBA00022729"/>
    </source>
</evidence>
<feature type="domain" description="Periplasmic binding protein" evidence="5">
    <location>
        <begin position="53"/>
        <end position="291"/>
    </location>
</feature>
<name>A0A9D1CXJ5_9FIRM</name>
<gene>
    <name evidence="6" type="ORF">IAA52_09780</name>
</gene>
<feature type="signal peptide" evidence="4">
    <location>
        <begin position="1"/>
        <end position="23"/>
    </location>
</feature>